<dbReference type="InterPro" id="IPR013210">
    <property type="entry name" value="LRR_N_plant-typ"/>
</dbReference>
<dbReference type="InterPro" id="IPR003591">
    <property type="entry name" value="Leu-rich_rpt_typical-subtyp"/>
</dbReference>
<dbReference type="Gramene" id="EER88870">
    <property type="protein sequence ID" value="EER88870"/>
    <property type="gene ID" value="SORBI_3010G242000"/>
</dbReference>
<keyword evidence="8 10" id="KW-1133">Transmembrane helix</keyword>
<evidence type="ECO:0000259" key="12">
    <source>
        <dbReference type="Pfam" id="PF08263"/>
    </source>
</evidence>
<keyword evidence="7" id="KW-0677">Repeat</keyword>
<keyword evidence="9 10" id="KW-0472">Membrane</keyword>
<evidence type="ECO:0000256" key="10">
    <source>
        <dbReference type="SAM" id="Phobius"/>
    </source>
</evidence>
<dbReference type="OMA" id="FLCINAP"/>
<dbReference type="InParanoid" id="C5Z8Q3"/>
<proteinExistence type="inferred from homology"/>
<dbReference type="Proteomes" id="UP000000768">
    <property type="component" value="Chromosome 10"/>
</dbReference>
<keyword evidence="4" id="KW-0433">Leucine-rich repeat</keyword>
<evidence type="ECO:0000256" key="11">
    <source>
        <dbReference type="SAM" id="SignalP"/>
    </source>
</evidence>
<dbReference type="eggNOG" id="KOG0619">
    <property type="taxonomic scope" value="Eukaryota"/>
</dbReference>
<sequence>MQSVNLPRSNSSTSKLPVPFFGLAFVLLSCASLASSCTEQEKSSLIDFRDGLSQEGKGSLSVSWANSTDCCRWEGITCSFDGMVTGVSLSSKGLQGRIPPSLSNLTGLLHLNLSHNSLYGNLPAEMVFSSRIIILDVSFNHLSGPLQESQSSNTSLPLKVLNISSNFFTGQLPSTTLQVMNNLVALNASNNSFTGQIPSICNHSPSLAMLDLSLNKFTGTISPEFGNCSTLKVLKAGHNKLATPSFPNNNLQGTLDGSSLVKLGNLVFLNLGSNELSGKMPDSIGQLVRLEELHLDNNLMFGELPSTLGNCTSLRYITIRNNSFMGDLSEVNFTQLDLRTVDFSLNKFNGTIPESIYACSNLIALRLSYNNFHGQLSPRIGDLKSLSFLSLTNNSLTDIANVIRCLKRCKNLTTLFIGTNFHGETMPQDEEIDSFDNLQILTIDACPLVGKIPLWLSKLRKLEILDLSYNHLTGTIPSWINRLELLFFLDVSSNRLTGDIPPELMEMPMLQSEKNAAKLDPKFLELPVFWTQSRQYRLINAFPNVLNLCNNSLTGIIPQGIGQLKVLNVLNFSTNSLSGEIPQQICNLTNLQTLDLSNNQLTGELPSALSNLHFLSWFNVSNNDLEGPVPSGGQFNTFTNSSYIGNSNLCGPTLSIHCGPVEAPPASMKRSHKKTILAVAFGVIFGGLAALSLLACFLIARIVIRLYIFLLKEINSAFKKARV</sequence>
<evidence type="ECO:0000256" key="3">
    <source>
        <dbReference type="ARBA" id="ARBA00022475"/>
    </source>
</evidence>
<dbReference type="Pfam" id="PF08263">
    <property type="entry name" value="LRRNT_2"/>
    <property type="match status" value="1"/>
</dbReference>
<protein>
    <recommendedName>
        <fullName evidence="12">Leucine-rich repeat-containing N-terminal plant-type domain-containing protein</fullName>
    </recommendedName>
</protein>
<dbReference type="Gene3D" id="3.80.10.10">
    <property type="entry name" value="Ribonuclease Inhibitor"/>
    <property type="match status" value="4"/>
</dbReference>
<evidence type="ECO:0000256" key="8">
    <source>
        <dbReference type="ARBA" id="ARBA00022989"/>
    </source>
</evidence>
<dbReference type="SMART" id="SM00369">
    <property type="entry name" value="LRR_TYP"/>
    <property type="match status" value="6"/>
</dbReference>
<evidence type="ECO:0000256" key="4">
    <source>
        <dbReference type="ARBA" id="ARBA00022614"/>
    </source>
</evidence>
<comment type="similarity">
    <text evidence="2">Belongs to the RLP family.</text>
</comment>
<dbReference type="STRING" id="4558.C5Z8Q3"/>
<dbReference type="FunFam" id="3.80.10.10:FF:000213">
    <property type="entry name" value="Tyrosine-sulfated glycopeptide receptor 1"/>
    <property type="match status" value="1"/>
</dbReference>
<evidence type="ECO:0000256" key="7">
    <source>
        <dbReference type="ARBA" id="ARBA00022737"/>
    </source>
</evidence>
<dbReference type="SUPFAM" id="SSF52058">
    <property type="entry name" value="L domain-like"/>
    <property type="match status" value="2"/>
</dbReference>
<comment type="subcellular location">
    <subcellularLocation>
        <location evidence="1">Cell membrane</location>
        <topology evidence="1">Single-pass type I membrane protein</topology>
    </subcellularLocation>
</comment>
<organism evidence="13 14">
    <name type="scientific">Sorghum bicolor</name>
    <name type="common">Sorghum</name>
    <name type="synonym">Sorghum vulgare</name>
    <dbReference type="NCBI Taxonomy" id="4558"/>
    <lineage>
        <taxon>Eukaryota</taxon>
        <taxon>Viridiplantae</taxon>
        <taxon>Streptophyta</taxon>
        <taxon>Embryophyta</taxon>
        <taxon>Tracheophyta</taxon>
        <taxon>Spermatophyta</taxon>
        <taxon>Magnoliopsida</taxon>
        <taxon>Liliopsida</taxon>
        <taxon>Poales</taxon>
        <taxon>Poaceae</taxon>
        <taxon>PACMAD clade</taxon>
        <taxon>Panicoideae</taxon>
        <taxon>Andropogonodae</taxon>
        <taxon>Andropogoneae</taxon>
        <taxon>Sorghinae</taxon>
        <taxon>Sorghum</taxon>
    </lineage>
</organism>
<keyword evidence="5 10" id="KW-0812">Transmembrane</keyword>
<dbReference type="FunFam" id="3.80.10.10:FF:000403">
    <property type="entry name" value="Receptor-like protein 2"/>
    <property type="match status" value="1"/>
</dbReference>
<dbReference type="PRINTS" id="PR00019">
    <property type="entry name" value="LEURICHRPT"/>
</dbReference>
<dbReference type="PROSITE" id="PS51450">
    <property type="entry name" value="LRR"/>
    <property type="match status" value="2"/>
</dbReference>
<dbReference type="PANTHER" id="PTHR48060:SF19">
    <property type="entry name" value="LEUCINE-RICH REPEAT-CONTAINING N-TERMINAL PLANT-TYPE DOMAIN-CONTAINING PROTEIN"/>
    <property type="match status" value="1"/>
</dbReference>
<reference evidence="13 14" key="1">
    <citation type="journal article" date="2009" name="Nature">
        <title>The Sorghum bicolor genome and the diversification of grasses.</title>
        <authorList>
            <person name="Paterson A.H."/>
            <person name="Bowers J.E."/>
            <person name="Bruggmann R."/>
            <person name="Dubchak I."/>
            <person name="Grimwood J."/>
            <person name="Gundlach H."/>
            <person name="Haberer G."/>
            <person name="Hellsten U."/>
            <person name="Mitros T."/>
            <person name="Poliakov A."/>
            <person name="Schmutz J."/>
            <person name="Spannagl M."/>
            <person name="Tang H."/>
            <person name="Wang X."/>
            <person name="Wicker T."/>
            <person name="Bharti A.K."/>
            <person name="Chapman J."/>
            <person name="Feltus F.A."/>
            <person name="Gowik U."/>
            <person name="Grigoriev I.V."/>
            <person name="Lyons E."/>
            <person name="Maher C.A."/>
            <person name="Martis M."/>
            <person name="Narechania A."/>
            <person name="Otillar R.P."/>
            <person name="Penning B.W."/>
            <person name="Salamov A.A."/>
            <person name="Wang Y."/>
            <person name="Zhang L."/>
            <person name="Carpita N.C."/>
            <person name="Freeling M."/>
            <person name="Gingle A.R."/>
            <person name="Hash C.T."/>
            <person name="Keller B."/>
            <person name="Klein P."/>
            <person name="Kresovich S."/>
            <person name="McCann M.C."/>
            <person name="Ming R."/>
            <person name="Peterson D.G."/>
            <person name="Mehboob-ur-Rahman"/>
            <person name="Ware D."/>
            <person name="Westhoff P."/>
            <person name="Mayer K.F."/>
            <person name="Messing J."/>
            <person name="Rokhsar D.S."/>
        </authorList>
    </citation>
    <scope>NUCLEOTIDE SEQUENCE [LARGE SCALE GENOMIC DNA]</scope>
    <source>
        <strain evidence="14">cv. BTx623</strain>
    </source>
</reference>
<evidence type="ECO:0000256" key="1">
    <source>
        <dbReference type="ARBA" id="ARBA00004251"/>
    </source>
</evidence>
<keyword evidence="14" id="KW-1185">Reference proteome</keyword>
<dbReference type="InterPro" id="IPR032675">
    <property type="entry name" value="LRR_dom_sf"/>
</dbReference>
<dbReference type="InterPro" id="IPR053211">
    <property type="entry name" value="DNA_repair-toleration"/>
</dbReference>
<evidence type="ECO:0000256" key="6">
    <source>
        <dbReference type="ARBA" id="ARBA00022729"/>
    </source>
</evidence>
<feature type="signal peptide" evidence="11">
    <location>
        <begin position="1"/>
        <end position="36"/>
    </location>
</feature>
<accession>C5Z8Q3</accession>
<dbReference type="InterPro" id="IPR001611">
    <property type="entry name" value="Leu-rich_rpt"/>
</dbReference>
<evidence type="ECO:0000313" key="14">
    <source>
        <dbReference type="Proteomes" id="UP000000768"/>
    </source>
</evidence>
<dbReference type="EMBL" id="CM000769">
    <property type="protein sequence ID" value="EER88870.2"/>
    <property type="molecule type" value="Genomic_DNA"/>
</dbReference>
<dbReference type="AlphaFoldDB" id="C5Z8Q3"/>
<evidence type="ECO:0000256" key="2">
    <source>
        <dbReference type="ARBA" id="ARBA00009592"/>
    </source>
</evidence>
<feature type="transmembrane region" description="Helical" evidence="10">
    <location>
        <begin position="676"/>
        <end position="704"/>
    </location>
</feature>
<keyword evidence="3" id="KW-1003">Cell membrane</keyword>
<evidence type="ECO:0000313" key="13">
    <source>
        <dbReference type="EMBL" id="EER88870.2"/>
    </source>
</evidence>
<feature type="domain" description="Leucine-rich repeat-containing N-terminal plant-type" evidence="12">
    <location>
        <begin position="40"/>
        <end position="79"/>
    </location>
</feature>
<evidence type="ECO:0000256" key="5">
    <source>
        <dbReference type="ARBA" id="ARBA00022692"/>
    </source>
</evidence>
<reference evidence="14" key="2">
    <citation type="journal article" date="2018" name="Plant J.">
        <title>The Sorghum bicolor reference genome: improved assembly, gene annotations, a transcriptome atlas, and signatures of genome organization.</title>
        <authorList>
            <person name="McCormick R.F."/>
            <person name="Truong S.K."/>
            <person name="Sreedasyam A."/>
            <person name="Jenkins J."/>
            <person name="Shu S."/>
            <person name="Sims D."/>
            <person name="Kennedy M."/>
            <person name="Amirebrahimi M."/>
            <person name="Weers B.D."/>
            <person name="McKinley B."/>
            <person name="Mattison A."/>
            <person name="Morishige D.T."/>
            <person name="Grimwood J."/>
            <person name="Schmutz J."/>
            <person name="Mullet J.E."/>
        </authorList>
    </citation>
    <scope>NUCLEOTIDE SEQUENCE [LARGE SCALE GENOMIC DNA]</scope>
    <source>
        <strain evidence="14">cv. BTx623</strain>
    </source>
</reference>
<dbReference type="PANTHER" id="PTHR48060">
    <property type="entry name" value="DNA DAMAGE-REPAIR/TOLERATION PROTEIN DRT100"/>
    <property type="match status" value="1"/>
</dbReference>
<feature type="chain" id="PRO_5008412428" description="Leucine-rich repeat-containing N-terminal plant-type domain-containing protein" evidence="11">
    <location>
        <begin position="37"/>
        <end position="723"/>
    </location>
</feature>
<dbReference type="Pfam" id="PF13855">
    <property type="entry name" value="LRR_8"/>
    <property type="match status" value="2"/>
</dbReference>
<dbReference type="Pfam" id="PF00560">
    <property type="entry name" value="LRR_1"/>
    <property type="match status" value="4"/>
</dbReference>
<evidence type="ECO:0000256" key="9">
    <source>
        <dbReference type="ARBA" id="ARBA00023136"/>
    </source>
</evidence>
<keyword evidence="6 11" id="KW-0732">Signal</keyword>
<dbReference type="HOGENOM" id="CLU_044920_0_0_1"/>
<dbReference type="GO" id="GO:0005886">
    <property type="term" value="C:plasma membrane"/>
    <property type="evidence" value="ECO:0000318"/>
    <property type="project" value="GO_Central"/>
</dbReference>
<name>C5Z8Q3_SORBI</name>
<gene>
    <name evidence="13" type="ORF">SORBI_3010G242000</name>
</gene>